<accession>A0ABT4J2B4</accession>
<dbReference type="Gene3D" id="3.40.50.150">
    <property type="entry name" value="Vaccinia Virus protein VP39"/>
    <property type="match status" value="1"/>
</dbReference>
<sequence length="272" mass="29341">MAQQSRHDAWQAGPSYDRYMGRWSARIAPLFLDWLEAEKGLDWLEIGCGTGALSAAIMARAGPASLVGIDPSAGFLERAREIVPDPRARFLIGDAQALPVPAASADVAVAGLVLNFVSDRPLALAQMMRVVRPGGTIGFYVWDYPGGGMGFMRAFWTEAAALDPAATDLTEDRRFPFCTLPQLIALTAGAGLHDVEGTGIEIATTFRDFDDYWQPFTLGAGPAPGYCASLESDARQRLRDRLARSLPRDTDGSITLPARAWAVRGRVPRSCG</sequence>
<evidence type="ECO:0000313" key="3">
    <source>
        <dbReference type="Proteomes" id="UP001149822"/>
    </source>
</evidence>
<reference evidence="2" key="1">
    <citation type="submission" date="2022-12" db="EMBL/GenBank/DDBJ databases">
        <title>Paracoccus sp. EF6 isolated from a lake water.</title>
        <authorList>
            <person name="Liu H."/>
        </authorList>
    </citation>
    <scope>NUCLEOTIDE SEQUENCE</scope>
    <source>
        <strain evidence="2">EF6</strain>
    </source>
</reference>
<dbReference type="PANTHER" id="PTHR42912">
    <property type="entry name" value="METHYLTRANSFERASE"/>
    <property type="match status" value="1"/>
</dbReference>
<dbReference type="PANTHER" id="PTHR42912:SF93">
    <property type="entry name" value="N6-ADENOSINE-METHYLTRANSFERASE TMT1A"/>
    <property type="match status" value="1"/>
</dbReference>
<feature type="domain" description="Methyltransferase type 11" evidence="1">
    <location>
        <begin position="44"/>
        <end position="137"/>
    </location>
</feature>
<dbReference type="InterPro" id="IPR013216">
    <property type="entry name" value="Methyltransf_11"/>
</dbReference>
<dbReference type="Proteomes" id="UP001149822">
    <property type="component" value="Unassembled WGS sequence"/>
</dbReference>
<dbReference type="RefSeq" id="WP_268940561.1">
    <property type="nucleotide sequence ID" value="NZ_JAPTYD010000002.1"/>
</dbReference>
<gene>
    <name evidence="2" type="ORF">OU682_02905</name>
</gene>
<dbReference type="InterPro" id="IPR029063">
    <property type="entry name" value="SAM-dependent_MTases_sf"/>
</dbReference>
<comment type="caution">
    <text evidence="2">The sequence shown here is derived from an EMBL/GenBank/DDBJ whole genome shotgun (WGS) entry which is preliminary data.</text>
</comment>
<dbReference type="Pfam" id="PF08241">
    <property type="entry name" value="Methyltransf_11"/>
    <property type="match status" value="1"/>
</dbReference>
<keyword evidence="2" id="KW-0808">Transferase</keyword>
<dbReference type="EMBL" id="JAPTYD010000002">
    <property type="protein sequence ID" value="MCZ0960566.1"/>
    <property type="molecule type" value="Genomic_DNA"/>
</dbReference>
<evidence type="ECO:0000259" key="1">
    <source>
        <dbReference type="Pfam" id="PF08241"/>
    </source>
</evidence>
<dbReference type="GO" id="GO:0032259">
    <property type="term" value="P:methylation"/>
    <property type="evidence" value="ECO:0007669"/>
    <property type="project" value="UniProtKB-KW"/>
</dbReference>
<keyword evidence="3" id="KW-1185">Reference proteome</keyword>
<protein>
    <submittedName>
        <fullName evidence="2">Class I SAM-dependent methyltransferase</fullName>
    </submittedName>
</protein>
<evidence type="ECO:0000313" key="2">
    <source>
        <dbReference type="EMBL" id="MCZ0960566.1"/>
    </source>
</evidence>
<keyword evidence="2" id="KW-0489">Methyltransferase</keyword>
<dbReference type="SUPFAM" id="SSF53335">
    <property type="entry name" value="S-adenosyl-L-methionine-dependent methyltransferases"/>
    <property type="match status" value="1"/>
</dbReference>
<dbReference type="InterPro" id="IPR050508">
    <property type="entry name" value="Methyltransf_Superfamily"/>
</dbReference>
<name>A0ABT4J2B4_9RHOB</name>
<organism evidence="2 3">
    <name type="scientific">Paracoccus benzoatiresistens</name>
    <dbReference type="NCBI Taxonomy" id="2997341"/>
    <lineage>
        <taxon>Bacteria</taxon>
        <taxon>Pseudomonadati</taxon>
        <taxon>Pseudomonadota</taxon>
        <taxon>Alphaproteobacteria</taxon>
        <taxon>Rhodobacterales</taxon>
        <taxon>Paracoccaceae</taxon>
        <taxon>Paracoccus</taxon>
    </lineage>
</organism>
<dbReference type="CDD" id="cd02440">
    <property type="entry name" value="AdoMet_MTases"/>
    <property type="match status" value="1"/>
</dbReference>
<proteinExistence type="predicted"/>
<dbReference type="GO" id="GO:0008168">
    <property type="term" value="F:methyltransferase activity"/>
    <property type="evidence" value="ECO:0007669"/>
    <property type="project" value="UniProtKB-KW"/>
</dbReference>